<dbReference type="PANTHER" id="PTHR37301">
    <property type="entry name" value="DNA-BINDING PROTEIN-RELATED"/>
    <property type="match status" value="1"/>
</dbReference>
<dbReference type="SMART" id="SM00530">
    <property type="entry name" value="HTH_XRE"/>
    <property type="match status" value="1"/>
</dbReference>
<dbReference type="PANTHER" id="PTHR37301:SF1">
    <property type="entry name" value="DNA-BINDING PROTEIN"/>
    <property type="match status" value="1"/>
</dbReference>
<dbReference type="EMBL" id="JAGGKX010000001">
    <property type="protein sequence ID" value="MBP1968008.1"/>
    <property type="molecule type" value="Genomic_DNA"/>
</dbReference>
<keyword evidence="3" id="KW-1185">Reference proteome</keyword>
<proteinExistence type="predicted"/>
<dbReference type="Pfam" id="PF13443">
    <property type="entry name" value="HTH_26"/>
    <property type="match status" value="1"/>
</dbReference>
<dbReference type="GO" id="GO:0003677">
    <property type="term" value="F:DNA binding"/>
    <property type="evidence" value="ECO:0007669"/>
    <property type="project" value="UniProtKB-KW"/>
</dbReference>
<organism evidence="2 3">
    <name type="scientific">Virgibacillus natechei</name>
    <dbReference type="NCBI Taxonomy" id="1216297"/>
    <lineage>
        <taxon>Bacteria</taxon>
        <taxon>Bacillati</taxon>
        <taxon>Bacillota</taxon>
        <taxon>Bacilli</taxon>
        <taxon>Bacillales</taxon>
        <taxon>Bacillaceae</taxon>
        <taxon>Virgibacillus</taxon>
    </lineage>
</organism>
<dbReference type="InterPro" id="IPR001387">
    <property type="entry name" value="Cro/C1-type_HTH"/>
</dbReference>
<feature type="domain" description="HTH cro/C1-type" evidence="1">
    <location>
        <begin position="6"/>
        <end position="62"/>
    </location>
</feature>
<dbReference type="RefSeq" id="WP_209461251.1">
    <property type="nucleotide sequence ID" value="NZ_CP110224.1"/>
</dbReference>
<evidence type="ECO:0000259" key="1">
    <source>
        <dbReference type="PROSITE" id="PS50943"/>
    </source>
</evidence>
<gene>
    <name evidence="2" type="ORF">J2Z83_000100</name>
</gene>
<dbReference type="Gene3D" id="1.10.260.40">
    <property type="entry name" value="lambda repressor-like DNA-binding domains"/>
    <property type="match status" value="1"/>
</dbReference>
<dbReference type="InterPro" id="IPR010982">
    <property type="entry name" value="Lambda_DNA-bd_dom_sf"/>
</dbReference>
<protein>
    <submittedName>
        <fullName evidence="2">DNA-binding Xre family transcriptional regulator</fullName>
    </submittedName>
</protein>
<sequence length="70" mass="7791">MIKLNLRYQMETKGLSTSKLVELTGVHRNTISKLLNGNSNGIQFETLDLLCKALDVDSSCDIVEFVSDDD</sequence>
<evidence type="ECO:0000313" key="2">
    <source>
        <dbReference type="EMBL" id="MBP1968008.1"/>
    </source>
</evidence>
<name>A0ABS4IAT5_9BACI</name>
<dbReference type="Proteomes" id="UP001519345">
    <property type="component" value="Unassembled WGS sequence"/>
</dbReference>
<keyword evidence="2" id="KW-0238">DNA-binding</keyword>
<dbReference type="SUPFAM" id="SSF47413">
    <property type="entry name" value="lambda repressor-like DNA-binding domains"/>
    <property type="match status" value="1"/>
</dbReference>
<dbReference type="CDD" id="cd00093">
    <property type="entry name" value="HTH_XRE"/>
    <property type="match status" value="1"/>
</dbReference>
<dbReference type="PROSITE" id="PS50943">
    <property type="entry name" value="HTH_CROC1"/>
    <property type="match status" value="1"/>
</dbReference>
<comment type="caution">
    <text evidence="2">The sequence shown here is derived from an EMBL/GenBank/DDBJ whole genome shotgun (WGS) entry which is preliminary data.</text>
</comment>
<accession>A0ABS4IAT5</accession>
<evidence type="ECO:0000313" key="3">
    <source>
        <dbReference type="Proteomes" id="UP001519345"/>
    </source>
</evidence>
<reference evidence="2 3" key="1">
    <citation type="submission" date="2021-03" db="EMBL/GenBank/DDBJ databases">
        <title>Genomic Encyclopedia of Type Strains, Phase IV (KMG-IV): sequencing the most valuable type-strain genomes for metagenomic binning, comparative biology and taxonomic classification.</title>
        <authorList>
            <person name="Goeker M."/>
        </authorList>
    </citation>
    <scope>NUCLEOTIDE SEQUENCE [LARGE SCALE GENOMIC DNA]</scope>
    <source>
        <strain evidence="2 3">DSM 25609</strain>
    </source>
</reference>